<name>A0A0H5QYL4_9EUKA</name>
<dbReference type="EMBL" id="HACM01006587">
    <property type="protein sequence ID" value="CRZ07029.1"/>
    <property type="molecule type" value="Transcribed_RNA"/>
</dbReference>
<organism evidence="1">
    <name type="scientific">Spongospora subterranea</name>
    <dbReference type="NCBI Taxonomy" id="70186"/>
    <lineage>
        <taxon>Eukaryota</taxon>
        <taxon>Sar</taxon>
        <taxon>Rhizaria</taxon>
        <taxon>Endomyxa</taxon>
        <taxon>Phytomyxea</taxon>
        <taxon>Plasmodiophorida</taxon>
        <taxon>Plasmodiophoridae</taxon>
        <taxon>Spongospora</taxon>
    </lineage>
</organism>
<proteinExistence type="predicted"/>
<reference evidence="1" key="1">
    <citation type="submission" date="2015-04" db="EMBL/GenBank/DDBJ databases">
        <title>The genome sequence of the plant pathogenic Rhizarian Plasmodiophora brassicae reveals insights in its biotrophic life cycle and the origin of chitin synthesis.</title>
        <authorList>
            <person name="Schwelm A."/>
            <person name="Fogelqvist J."/>
            <person name="Knaust A."/>
            <person name="Julke S."/>
            <person name="Lilja T."/>
            <person name="Dhandapani V."/>
            <person name="Bonilla-Rosso G."/>
            <person name="Karlsson M."/>
            <person name="Shevchenko A."/>
            <person name="Choi S.R."/>
            <person name="Kim H.G."/>
            <person name="Park J.Y."/>
            <person name="Lim Y.P."/>
            <person name="Ludwig-Muller J."/>
            <person name="Dixelius C."/>
        </authorList>
    </citation>
    <scope>NUCLEOTIDE SEQUENCE</scope>
    <source>
        <tissue evidence="1">Potato root galls</tissue>
    </source>
</reference>
<protein>
    <submittedName>
        <fullName evidence="1">Uncharacterized protein</fullName>
    </submittedName>
</protein>
<accession>A0A0H5QYL4</accession>
<sequence>MLSIHVFDWTCAIGAHTKISPIELNNGKRCLQYTWEIHSVPPDSSKDEAIRSKKLCQICGSMSLHTKGHLLKKWSRLALSQCNSNDPPQHSLSPKVDSSCDMTFTGTKEFGQTKIRDLTIEVIINQYIT</sequence>
<dbReference type="EMBL" id="HACM01006586">
    <property type="protein sequence ID" value="CRZ07028.1"/>
    <property type="molecule type" value="Transcribed_RNA"/>
</dbReference>
<dbReference type="EMBL" id="HACM01006588">
    <property type="protein sequence ID" value="CRZ07030.1"/>
    <property type="molecule type" value="Transcribed_RNA"/>
</dbReference>
<dbReference type="EMBL" id="HACM01006585">
    <property type="protein sequence ID" value="CRZ07027.1"/>
    <property type="molecule type" value="Transcribed_RNA"/>
</dbReference>
<evidence type="ECO:0000313" key="1">
    <source>
        <dbReference type="EMBL" id="CRZ07030.1"/>
    </source>
</evidence>
<dbReference type="AlphaFoldDB" id="A0A0H5QYL4"/>